<keyword evidence="2" id="KW-1185">Reference proteome</keyword>
<proteinExistence type="predicted"/>
<dbReference type="SUPFAM" id="SSF144064">
    <property type="entry name" value="Heme iron utilization protein-like"/>
    <property type="match status" value="1"/>
</dbReference>
<gene>
    <name evidence="1" type="ORF">ISP17_08740</name>
</gene>
<evidence type="ECO:0000313" key="1">
    <source>
        <dbReference type="EMBL" id="MFK2904051.1"/>
    </source>
</evidence>
<sequence length="175" mass="18960">MTRWLMARRWRRSPADGADRRWLAVDPERFSAGLVSLGPVLCLWADGWGSTPAAAPDLHALARPSCLCHTCAVTPDGPRESISLCDDAGIARVRLHLLPDTDYLAWDALVADARDLPAPDATPAGRVDRARRLRFVTQRLGPCELLCVRAAGAASALSWRTAQQLAQAEGVRLSA</sequence>
<dbReference type="RefSeq" id="WP_404632163.1">
    <property type="nucleotide sequence ID" value="NZ_JADIKM010000002.1"/>
</dbReference>
<dbReference type="Proteomes" id="UP001620460">
    <property type="component" value="Unassembled WGS sequence"/>
</dbReference>
<dbReference type="EMBL" id="JADIKM010000002">
    <property type="protein sequence ID" value="MFK2904051.1"/>
    <property type="molecule type" value="Genomic_DNA"/>
</dbReference>
<evidence type="ECO:0000313" key="2">
    <source>
        <dbReference type="Proteomes" id="UP001620460"/>
    </source>
</evidence>
<accession>A0ABW8JSE2</accession>
<reference evidence="1 2" key="1">
    <citation type="submission" date="2020-10" db="EMBL/GenBank/DDBJ databases">
        <title>Phylogeny of dyella-like bacteria.</title>
        <authorList>
            <person name="Fu J."/>
        </authorList>
    </citation>
    <scope>NUCLEOTIDE SEQUENCE [LARGE SCALE GENOMIC DNA]</scope>
    <source>
        <strain evidence="1 2">Gsoil3046</strain>
    </source>
</reference>
<organism evidence="1 2">
    <name type="scientific">Dyella ginsengisoli</name>
    <dbReference type="NCBI Taxonomy" id="363848"/>
    <lineage>
        <taxon>Bacteria</taxon>
        <taxon>Pseudomonadati</taxon>
        <taxon>Pseudomonadota</taxon>
        <taxon>Gammaproteobacteria</taxon>
        <taxon>Lysobacterales</taxon>
        <taxon>Rhodanobacteraceae</taxon>
        <taxon>Dyella</taxon>
    </lineage>
</organism>
<comment type="caution">
    <text evidence="1">The sequence shown here is derived from an EMBL/GenBank/DDBJ whole genome shotgun (WGS) entry which is preliminary data.</text>
</comment>
<protein>
    <submittedName>
        <fullName evidence="1">Uncharacterized protein</fullName>
    </submittedName>
</protein>
<name>A0ABW8JSE2_9GAMM</name>